<name>A0A9N9ELM1_9GLOM</name>
<dbReference type="Proteomes" id="UP000789342">
    <property type="component" value="Unassembled WGS sequence"/>
</dbReference>
<reference evidence="1" key="1">
    <citation type="submission" date="2021-06" db="EMBL/GenBank/DDBJ databases">
        <authorList>
            <person name="Kallberg Y."/>
            <person name="Tangrot J."/>
            <person name="Rosling A."/>
        </authorList>
    </citation>
    <scope>NUCLEOTIDE SEQUENCE</scope>
    <source>
        <strain evidence="1">CL551</strain>
    </source>
</reference>
<dbReference type="EMBL" id="CAJVPV010013317">
    <property type="protein sequence ID" value="CAG8676662.1"/>
    <property type="molecule type" value="Genomic_DNA"/>
</dbReference>
<gene>
    <name evidence="1" type="ORF">AMORRO_LOCUS11059</name>
</gene>
<sequence length="279" mass="32809">CLLWLGSPMDGKIAISEQKKALLSSMKALLKNNQEEHEMLKIWKSIKNYRKNNVLFLRGQDFFSSVVGGLTDREFEKENKEVMENEEAMEEVQQGAYVEPIIQYERKFQIYNKTDKEQDTIHHASSPEIPQRSPAEQGAYVKPIIQYERKFQIYNKTRTARNHHAITQSKGRWNDENLRRLSILALEIIVFWRQRRIRANEENQTKIRIRTCGVMGLNDEEEANLKDVELGRLLDFALDMVSKLESLDEQQLRRIVRLAVDIDEAFVNIWRGLKSQKDE</sequence>
<accession>A0A9N9ELM1</accession>
<evidence type="ECO:0000313" key="1">
    <source>
        <dbReference type="EMBL" id="CAG8676662.1"/>
    </source>
</evidence>
<proteinExistence type="predicted"/>
<dbReference type="AlphaFoldDB" id="A0A9N9ELM1"/>
<organism evidence="1 2">
    <name type="scientific">Acaulospora morrowiae</name>
    <dbReference type="NCBI Taxonomy" id="94023"/>
    <lineage>
        <taxon>Eukaryota</taxon>
        <taxon>Fungi</taxon>
        <taxon>Fungi incertae sedis</taxon>
        <taxon>Mucoromycota</taxon>
        <taxon>Glomeromycotina</taxon>
        <taxon>Glomeromycetes</taxon>
        <taxon>Diversisporales</taxon>
        <taxon>Acaulosporaceae</taxon>
        <taxon>Acaulospora</taxon>
    </lineage>
</organism>
<keyword evidence="2" id="KW-1185">Reference proteome</keyword>
<feature type="non-terminal residue" evidence="1">
    <location>
        <position position="279"/>
    </location>
</feature>
<protein>
    <submittedName>
        <fullName evidence="1">12505_t:CDS:1</fullName>
    </submittedName>
</protein>
<evidence type="ECO:0000313" key="2">
    <source>
        <dbReference type="Proteomes" id="UP000789342"/>
    </source>
</evidence>
<comment type="caution">
    <text evidence="1">The sequence shown here is derived from an EMBL/GenBank/DDBJ whole genome shotgun (WGS) entry which is preliminary data.</text>
</comment>